<feature type="signal peptide" evidence="1">
    <location>
        <begin position="1"/>
        <end position="23"/>
    </location>
</feature>
<reference evidence="2" key="1">
    <citation type="submission" date="2025-08" db="UniProtKB">
        <authorList>
            <consortium name="RefSeq"/>
        </authorList>
    </citation>
    <scope>IDENTIFICATION</scope>
    <source>
        <tissue evidence="2">Whole insect</tissue>
    </source>
</reference>
<organism evidence="2">
    <name type="scientific">Diabrotica virgifera virgifera</name>
    <name type="common">western corn rootworm</name>
    <dbReference type="NCBI Taxonomy" id="50390"/>
    <lineage>
        <taxon>Eukaryota</taxon>
        <taxon>Metazoa</taxon>
        <taxon>Ecdysozoa</taxon>
        <taxon>Arthropoda</taxon>
        <taxon>Hexapoda</taxon>
        <taxon>Insecta</taxon>
        <taxon>Pterygota</taxon>
        <taxon>Neoptera</taxon>
        <taxon>Endopterygota</taxon>
        <taxon>Coleoptera</taxon>
        <taxon>Polyphaga</taxon>
        <taxon>Cucujiformia</taxon>
        <taxon>Chrysomeloidea</taxon>
        <taxon>Chrysomelidae</taxon>
        <taxon>Galerucinae</taxon>
        <taxon>Diabroticina</taxon>
        <taxon>Diabroticites</taxon>
        <taxon>Diabrotica</taxon>
    </lineage>
</organism>
<dbReference type="InParanoid" id="A0A6P7F2F5"/>
<proteinExistence type="predicted"/>
<accession>A0A6P7F2F5</accession>
<evidence type="ECO:0000313" key="2">
    <source>
        <dbReference type="RefSeq" id="XP_028127705.1"/>
    </source>
</evidence>
<sequence>MVIMKSLIVVTIVLFAVYQAVDGVTCFRRCDNVKCDNENLVCSDSEILVKNGSPCSCCDDCHRKIYEGTPCLPHFWGVPLRAKCVDGLICQHDEKVQMSVCTKKN</sequence>
<evidence type="ECO:0000256" key="1">
    <source>
        <dbReference type="SAM" id="SignalP"/>
    </source>
</evidence>
<gene>
    <name evidence="2" type="primary">LOC114324157</name>
</gene>
<feature type="chain" id="PRO_5027568164" evidence="1">
    <location>
        <begin position="24"/>
        <end position="105"/>
    </location>
</feature>
<name>A0A6P7F2F5_DIAVI</name>
<dbReference type="RefSeq" id="XP_028127705.1">
    <property type="nucleotide sequence ID" value="XM_028271904.1"/>
</dbReference>
<dbReference type="AlphaFoldDB" id="A0A6P7F2F5"/>
<protein>
    <submittedName>
        <fullName evidence="2">Uncharacterized protein LOC114324157</fullName>
    </submittedName>
</protein>
<keyword evidence="1" id="KW-0732">Signal</keyword>